<dbReference type="Proteomes" id="UP000281498">
    <property type="component" value="Unassembled WGS sequence"/>
</dbReference>
<proteinExistence type="predicted"/>
<reference evidence="2 3" key="1">
    <citation type="submission" date="2017-10" db="EMBL/GenBank/DDBJ databases">
        <title>Bacillus sp. nov., a halophilic bacterium isolated from a Keqin Lake.</title>
        <authorList>
            <person name="Wang H."/>
        </authorList>
    </citation>
    <scope>NUCLEOTIDE SEQUENCE [LARGE SCALE GENOMIC DNA]</scope>
    <source>
        <strain evidence="2 3">KCTC 13187</strain>
    </source>
</reference>
<organism evidence="2 3">
    <name type="scientific">Salipaludibacillus neizhouensis</name>
    <dbReference type="NCBI Taxonomy" id="885475"/>
    <lineage>
        <taxon>Bacteria</taxon>
        <taxon>Bacillati</taxon>
        <taxon>Bacillota</taxon>
        <taxon>Bacilli</taxon>
        <taxon>Bacillales</taxon>
        <taxon>Bacillaceae</taxon>
    </lineage>
</organism>
<dbReference type="AlphaFoldDB" id="A0A3A9K4W1"/>
<evidence type="ECO:0000313" key="3">
    <source>
        <dbReference type="Proteomes" id="UP000281498"/>
    </source>
</evidence>
<evidence type="ECO:0000256" key="1">
    <source>
        <dbReference type="SAM" id="Phobius"/>
    </source>
</evidence>
<gene>
    <name evidence="2" type="ORF">CR203_06255</name>
</gene>
<comment type="caution">
    <text evidence="2">The sequence shown here is derived from an EMBL/GenBank/DDBJ whole genome shotgun (WGS) entry which is preliminary data.</text>
</comment>
<evidence type="ECO:0008006" key="4">
    <source>
        <dbReference type="Google" id="ProtNLM"/>
    </source>
</evidence>
<keyword evidence="1" id="KW-0472">Membrane</keyword>
<keyword evidence="1" id="KW-0812">Transmembrane</keyword>
<dbReference type="OrthoDB" id="2720594at2"/>
<dbReference type="SUPFAM" id="SSF54427">
    <property type="entry name" value="NTF2-like"/>
    <property type="match status" value="1"/>
</dbReference>
<keyword evidence="3" id="KW-1185">Reference proteome</keyword>
<dbReference type="InterPro" id="IPR032710">
    <property type="entry name" value="NTF2-like_dom_sf"/>
</dbReference>
<accession>A0A3A9K4W1</accession>
<dbReference type="Gene3D" id="3.10.450.100">
    <property type="entry name" value="NTF2-like, domain 1"/>
    <property type="match status" value="1"/>
</dbReference>
<evidence type="ECO:0000313" key="2">
    <source>
        <dbReference type="EMBL" id="RKL68094.1"/>
    </source>
</evidence>
<dbReference type="RefSeq" id="WP_110938432.1">
    <property type="nucleotide sequence ID" value="NZ_KZ614147.1"/>
</dbReference>
<dbReference type="EMBL" id="PDOE01000002">
    <property type="protein sequence ID" value="RKL68094.1"/>
    <property type="molecule type" value="Genomic_DNA"/>
</dbReference>
<keyword evidence="1" id="KW-1133">Transmembrane helix</keyword>
<protein>
    <recommendedName>
        <fullName evidence="4">DUF4829 domain-containing protein</fullName>
    </recommendedName>
</protein>
<sequence length="154" mass="18505">MKSRGRQRQQTTPILIAGSAVLLIILLLITFISSSPEEKVVKEFYEYEQKQEFWNSYELFHPHMKKRFSRSKYIDQRAHIFVDHFDVDTYDLTIGSSKKIKEWQMSDDHQPLSNVYQIPVTKTYQSQFGKFSILQNVYAVKEEGEWHIMWDYHY</sequence>
<feature type="transmembrane region" description="Helical" evidence="1">
    <location>
        <begin position="12"/>
        <end position="32"/>
    </location>
</feature>
<name>A0A3A9K4W1_9BACI</name>